<proteinExistence type="predicted"/>
<dbReference type="PATRIC" id="fig|692370.5.peg.1537"/>
<name>A0A1B2AD22_9SPHN</name>
<dbReference type="AlphaFoldDB" id="A0A1B2AD22"/>
<organism evidence="1 2">
    <name type="scientific">Tsuneonella dongtanensis</name>
    <dbReference type="NCBI Taxonomy" id="692370"/>
    <lineage>
        <taxon>Bacteria</taxon>
        <taxon>Pseudomonadati</taxon>
        <taxon>Pseudomonadota</taxon>
        <taxon>Alphaproteobacteria</taxon>
        <taxon>Sphingomonadales</taxon>
        <taxon>Erythrobacteraceae</taxon>
        <taxon>Tsuneonella</taxon>
    </lineage>
</organism>
<evidence type="ECO:0008006" key="3">
    <source>
        <dbReference type="Google" id="ProtNLM"/>
    </source>
</evidence>
<dbReference type="KEGG" id="ado:A6F68_01522"/>
<dbReference type="RefSeq" id="WP_067678070.1">
    <property type="nucleotide sequence ID" value="NZ_CP016591.1"/>
</dbReference>
<protein>
    <recommendedName>
        <fullName evidence="3">Oxidoreductase</fullName>
    </recommendedName>
</protein>
<dbReference type="InterPro" id="IPR008318">
    <property type="entry name" value="UCP030820"/>
</dbReference>
<dbReference type="EMBL" id="CP016591">
    <property type="protein sequence ID" value="ANY20037.1"/>
    <property type="molecule type" value="Genomic_DNA"/>
</dbReference>
<dbReference type="OrthoDB" id="9800421at2"/>
<keyword evidence="2" id="KW-1185">Reference proteome</keyword>
<dbReference type="Pfam" id="PF06073">
    <property type="entry name" value="DUF934"/>
    <property type="match status" value="1"/>
</dbReference>
<gene>
    <name evidence="1" type="ORF">A6F68_01522</name>
</gene>
<dbReference type="Proteomes" id="UP000092932">
    <property type="component" value="Chromosome"/>
</dbReference>
<reference evidence="1 2" key="1">
    <citation type="submission" date="2016-07" db="EMBL/GenBank/DDBJ databases">
        <title>Complete genome sequence of Altererythrobacter dongtanensis KCTC 22672, a type strain with esterase isolated from tidal flat.</title>
        <authorList>
            <person name="Cheng H."/>
            <person name="Wu Y.-H."/>
            <person name="Zhou P."/>
            <person name="Huo Y.-Y."/>
            <person name="Wang C.-S."/>
            <person name="Xu X.-W."/>
        </authorList>
    </citation>
    <scope>NUCLEOTIDE SEQUENCE [LARGE SCALE GENOMIC DNA]</scope>
    <source>
        <strain evidence="1 2">KCTC 22672</strain>
    </source>
</reference>
<evidence type="ECO:0000313" key="2">
    <source>
        <dbReference type="Proteomes" id="UP000092932"/>
    </source>
</evidence>
<dbReference type="STRING" id="692370.A6F68_01522"/>
<accession>A0A1B2AD22</accession>
<sequence>MADFKAHPLRLRDDEPVDHPAVTVDSYLDQTNAAAVRIEPGDDARALIPHLASLRLIEVNFPAFTDGRGYSAARILREAGYEGELRAVGDVLVDQLAAMRRCGFDAFEPDKPLDPADAEAALSRWDNVYQAAADGRTPIWALRHG</sequence>
<evidence type="ECO:0000313" key="1">
    <source>
        <dbReference type="EMBL" id="ANY20037.1"/>
    </source>
</evidence>